<feature type="domain" description="WSC" evidence="23">
    <location>
        <begin position="152"/>
        <end position="248"/>
    </location>
</feature>
<evidence type="ECO:0000256" key="11">
    <source>
        <dbReference type="ARBA" id="ARBA00023136"/>
    </source>
</evidence>
<dbReference type="Pfam" id="PF00059">
    <property type="entry name" value="Lectin_C"/>
    <property type="match status" value="1"/>
</dbReference>
<dbReference type="SUPFAM" id="SSF49723">
    <property type="entry name" value="Lipase/lipooxygenase domain (PLAT/LH2 domain)"/>
    <property type="match status" value="1"/>
</dbReference>
<feature type="domain" description="PKD" evidence="19">
    <location>
        <begin position="1231"/>
        <end position="1276"/>
    </location>
</feature>
<feature type="compositionally biased region" description="Basic and acidic residues" evidence="15">
    <location>
        <begin position="4203"/>
        <end position="4226"/>
    </location>
</feature>
<evidence type="ECO:0000256" key="3">
    <source>
        <dbReference type="ARBA" id="ARBA00007200"/>
    </source>
</evidence>
<evidence type="ECO:0000256" key="15">
    <source>
        <dbReference type="SAM" id="MobiDB-lite"/>
    </source>
</evidence>
<feature type="compositionally biased region" description="Gly residues" evidence="15">
    <location>
        <begin position="4140"/>
        <end position="4153"/>
    </location>
</feature>
<feature type="transmembrane region" description="Helical" evidence="16">
    <location>
        <begin position="3818"/>
        <end position="3841"/>
    </location>
</feature>
<evidence type="ECO:0000256" key="14">
    <source>
        <dbReference type="PROSITE-ProRule" id="PRU00152"/>
    </source>
</evidence>
<keyword evidence="25" id="KW-1185">Reference proteome</keyword>
<dbReference type="Pfam" id="PF20519">
    <property type="entry name" value="Polycystin_dom"/>
    <property type="match status" value="1"/>
</dbReference>
<dbReference type="SMART" id="SM00308">
    <property type="entry name" value="LH2"/>
    <property type="match status" value="1"/>
</dbReference>
<evidence type="ECO:0000256" key="13">
    <source>
        <dbReference type="ARBA" id="ARBA00023273"/>
    </source>
</evidence>
<dbReference type="InterPro" id="IPR000203">
    <property type="entry name" value="GPS"/>
</dbReference>
<evidence type="ECO:0000259" key="20">
    <source>
        <dbReference type="PROSITE" id="PS50095"/>
    </source>
</evidence>
<feature type="transmembrane region" description="Helical" evidence="16">
    <location>
        <begin position="3902"/>
        <end position="3920"/>
    </location>
</feature>
<feature type="compositionally biased region" description="Low complexity" evidence="15">
    <location>
        <begin position="4233"/>
        <end position="4245"/>
    </location>
</feature>
<dbReference type="Pfam" id="PF02010">
    <property type="entry name" value="REJ"/>
    <property type="match status" value="1"/>
</dbReference>
<dbReference type="InterPro" id="IPR001024">
    <property type="entry name" value="PLAT/LH2_dom"/>
</dbReference>
<evidence type="ECO:0000256" key="5">
    <source>
        <dbReference type="ARBA" id="ARBA00022614"/>
    </source>
</evidence>
<feature type="transmembrane region" description="Helical" evidence="16">
    <location>
        <begin position="3356"/>
        <end position="3377"/>
    </location>
</feature>
<name>A0A8C7N2D2_ONCKI</name>
<feature type="transmembrane region" description="Helical" evidence="16">
    <location>
        <begin position="3941"/>
        <end position="3960"/>
    </location>
</feature>
<evidence type="ECO:0000256" key="12">
    <source>
        <dbReference type="ARBA" id="ARBA00023157"/>
    </source>
</evidence>
<dbReference type="InterPro" id="IPR002889">
    <property type="entry name" value="WSC_carb-bd"/>
</dbReference>
<dbReference type="PROSITE" id="PS50095">
    <property type="entry name" value="PLAT"/>
    <property type="match status" value="1"/>
</dbReference>
<feature type="domain" description="PKD" evidence="19">
    <location>
        <begin position="1398"/>
        <end position="1464"/>
    </location>
</feature>
<dbReference type="InterPro" id="IPR014010">
    <property type="entry name" value="REJ_dom"/>
</dbReference>
<keyword evidence="7 17" id="KW-0732">Signal</keyword>
<evidence type="ECO:0000259" key="19">
    <source>
        <dbReference type="PROSITE" id="PS50093"/>
    </source>
</evidence>
<evidence type="ECO:0000256" key="7">
    <source>
        <dbReference type="ARBA" id="ARBA00022729"/>
    </source>
</evidence>
<feature type="domain" description="GAIN-B" evidence="21">
    <location>
        <begin position="2962"/>
        <end position="3097"/>
    </location>
</feature>
<comment type="caution">
    <text evidence="14">Lacks conserved residue(s) required for the propagation of feature annotation.</text>
</comment>
<evidence type="ECO:0000256" key="1">
    <source>
        <dbReference type="ARBA" id="ARBA00004138"/>
    </source>
</evidence>
<feature type="transmembrane region" description="Helical" evidence="16">
    <location>
        <begin position="3603"/>
        <end position="3623"/>
    </location>
</feature>
<dbReference type="PRINTS" id="PR00500">
    <property type="entry name" value="POLYCYSTIN1"/>
</dbReference>
<dbReference type="InterPro" id="IPR022409">
    <property type="entry name" value="PKD/Chitinase_dom"/>
</dbReference>
<dbReference type="Gene3D" id="2.60.40.10">
    <property type="entry name" value="Immunoglobulins"/>
    <property type="match status" value="9"/>
</dbReference>
<keyword evidence="13" id="KW-0966">Cell projection</keyword>
<dbReference type="PANTHER" id="PTHR46730:SF3">
    <property type="entry name" value="POLYCYSTIN-1"/>
    <property type="match status" value="1"/>
</dbReference>
<dbReference type="CDD" id="cd00037">
    <property type="entry name" value="CLECT"/>
    <property type="match status" value="1"/>
</dbReference>
<feature type="transmembrane region" description="Helical" evidence="16">
    <location>
        <begin position="4010"/>
        <end position="4032"/>
    </location>
</feature>
<feature type="compositionally biased region" description="Polar residues" evidence="15">
    <location>
        <begin position="4115"/>
        <end position="4131"/>
    </location>
</feature>
<dbReference type="Gene3D" id="3.80.10.10">
    <property type="entry name" value="Ribonuclease Inhibitor"/>
    <property type="match status" value="1"/>
</dbReference>
<evidence type="ECO:0000256" key="6">
    <source>
        <dbReference type="ARBA" id="ARBA00022692"/>
    </source>
</evidence>
<feature type="domain" description="PKD" evidence="19">
    <location>
        <begin position="271"/>
        <end position="315"/>
    </location>
</feature>
<dbReference type="Gene3D" id="3.10.100.10">
    <property type="entry name" value="Mannose-Binding Protein A, subunit A"/>
    <property type="match status" value="1"/>
</dbReference>
<dbReference type="Pfam" id="PF01477">
    <property type="entry name" value="PLAT"/>
    <property type="match status" value="1"/>
</dbReference>
<feature type="region of interest" description="Disordered" evidence="15">
    <location>
        <begin position="4079"/>
        <end position="4158"/>
    </location>
</feature>
<keyword evidence="11 16" id="KW-0472">Membrane</keyword>
<feature type="chain" id="PRO_5034321067" evidence="17">
    <location>
        <begin position="39"/>
        <end position="4391"/>
    </location>
</feature>
<dbReference type="PROSITE" id="PS51212">
    <property type="entry name" value="WSC"/>
    <property type="match status" value="1"/>
</dbReference>
<dbReference type="PANTHER" id="PTHR46730">
    <property type="entry name" value="POLYCYSTIN-1"/>
    <property type="match status" value="1"/>
</dbReference>
<dbReference type="GO" id="GO:0005886">
    <property type="term" value="C:plasma membrane"/>
    <property type="evidence" value="ECO:0007669"/>
    <property type="project" value="UniProtKB-SubCell"/>
</dbReference>
<keyword evidence="6 16" id="KW-0812">Transmembrane</keyword>
<evidence type="ECO:0000256" key="17">
    <source>
        <dbReference type="SAM" id="SignalP"/>
    </source>
</evidence>
<proteinExistence type="inferred from homology"/>
<dbReference type="InterPro" id="IPR000434">
    <property type="entry name" value="PC1"/>
</dbReference>
<feature type="domain" description="PKD" evidence="19">
    <location>
        <begin position="1753"/>
        <end position="1812"/>
    </location>
</feature>
<dbReference type="PROSITE" id="PS51111">
    <property type="entry name" value="REJ"/>
    <property type="match status" value="1"/>
</dbReference>
<protein>
    <submittedName>
        <fullName evidence="24">Polycystic kidney disease 1a</fullName>
    </submittedName>
</protein>
<feature type="region of interest" description="Disordered" evidence="15">
    <location>
        <begin position="2744"/>
        <end position="2763"/>
    </location>
</feature>
<dbReference type="Gene3D" id="2.60.60.20">
    <property type="entry name" value="PLAT/LH2 domain"/>
    <property type="match status" value="1"/>
</dbReference>
<evidence type="ECO:0000256" key="9">
    <source>
        <dbReference type="ARBA" id="ARBA00022989"/>
    </source>
</evidence>
<dbReference type="GeneTree" id="ENSGT00940000167012"/>
<dbReference type="InterPro" id="IPR016186">
    <property type="entry name" value="C-type_lectin-like/link_sf"/>
</dbReference>
<feature type="domain" description="PKD" evidence="19">
    <location>
        <begin position="1480"/>
        <end position="1549"/>
    </location>
</feature>
<evidence type="ECO:0000259" key="18">
    <source>
        <dbReference type="PROSITE" id="PS50041"/>
    </source>
</evidence>
<feature type="compositionally biased region" description="Pro residues" evidence="15">
    <location>
        <begin position="4305"/>
        <end position="4341"/>
    </location>
</feature>
<comment type="similarity">
    <text evidence="3">Belongs to the polycystin family.</text>
</comment>
<dbReference type="InterPro" id="IPR032675">
    <property type="entry name" value="LRR_dom_sf"/>
</dbReference>
<feature type="region of interest" description="Disordered" evidence="15">
    <location>
        <begin position="3427"/>
        <end position="3451"/>
    </location>
</feature>
<evidence type="ECO:0000256" key="10">
    <source>
        <dbReference type="ARBA" id="ARBA00023069"/>
    </source>
</evidence>
<evidence type="ECO:0000313" key="25">
    <source>
        <dbReference type="Proteomes" id="UP000694557"/>
    </source>
</evidence>
<feature type="signal peptide" evidence="17">
    <location>
        <begin position="1"/>
        <end position="38"/>
    </location>
</feature>
<dbReference type="Proteomes" id="UP000694557">
    <property type="component" value="Unassembled WGS sequence"/>
</dbReference>
<dbReference type="CDD" id="cd00146">
    <property type="entry name" value="PKD"/>
    <property type="match status" value="10"/>
</dbReference>
<comment type="subcellular location">
    <subcellularLocation>
        <location evidence="2">Cell membrane</location>
        <topology evidence="2">Multi-pass membrane protein</topology>
    </subcellularLocation>
    <subcellularLocation>
        <location evidence="1">Cell projection</location>
        <location evidence="1">Cilium</location>
    </subcellularLocation>
</comment>
<keyword evidence="12" id="KW-1015">Disulfide bond</keyword>
<dbReference type="InterPro" id="IPR001304">
    <property type="entry name" value="C-type_lectin-like"/>
</dbReference>
<evidence type="ECO:0000259" key="21">
    <source>
        <dbReference type="PROSITE" id="PS50221"/>
    </source>
</evidence>
<dbReference type="InterPro" id="IPR000483">
    <property type="entry name" value="Cys-rich_flank_reg_C"/>
</dbReference>
<dbReference type="InterPro" id="IPR046791">
    <property type="entry name" value="Polycystin_dom"/>
</dbReference>
<dbReference type="InterPro" id="IPR036392">
    <property type="entry name" value="PLAT/LH2_dom_sf"/>
</dbReference>
<feature type="domain" description="PLAT" evidence="20">
    <location>
        <begin position="3151"/>
        <end position="3266"/>
    </location>
</feature>
<gene>
    <name evidence="24" type="primary">LOC109885561</name>
</gene>
<dbReference type="GO" id="GO:0005929">
    <property type="term" value="C:cilium"/>
    <property type="evidence" value="ECO:0007669"/>
    <property type="project" value="UniProtKB-SubCell"/>
</dbReference>
<feature type="domain" description="PKD" evidence="19">
    <location>
        <begin position="1839"/>
        <end position="1897"/>
    </location>
</feature>
<dbReference type="FunFam" id="2.60.60.20:FF:000012">
    <property type="entry name" value="polycystin-1 isoform X2"/>
    <property type="match status" value="1"/>
</dbReference>
<dbReference type="GO" id="GO:0005261">
    <property type="term" value="F:monoatomic cation channel activity"/>
    <property type="evidence" value="ECO:0007669"/>
    <property type="project" value="TreeGrafter"/>
</dbReference>
<feature type="domain" description="C-type lectin" evidence="18">
    <location>
        <begin position="377"/>
        <end position="486"/>
    </location>
</feature>
<evidence type="ECO:0000256" key="8">
    <source>
        <dbReference type="ARBA" id="ARBA00022737"/>
    </source>
</evidence>
<evidence type="ECO:0000313" key="24">
    <source>
        <dbReference type="Ensembl" id="ENSOKIP00005095753.1"/>
    </source>
</evidence>
<dbReference type="InterPro" id="IPR035986">
    <property type="entry name" value="PKD_dom_sf"/>
</dbReference>
<keyword evidence="10" id="KW-0969">Cilium</keyword>
<feature type="compositionally biased region" description="Pro residues" evidence="15">
    <location>
        <begin position="4269"/>
        <end position="4297"/>
    </location>
</feature>
<dbReference type="Pfam" id="PF08016">
    <property type="entry name" value="PKD_channel"/>
    <property type="match status" value="1"/>
</dbReference>
<keyword evidence="9 16" id="KW-1133">Transmembrane helix</keyword>
<dbReference type="GO" id="GO:0006816">
    <property type="term" value="P:calcium ion transport"/>
    <property type="evidence" value="ECO:0007669"/>
    <property type="project" value="TreeGrafter"/>
</dbReference>
<dbReference type="PROSITE" id="PS50041">
    <property type="entry name" value="C_TYPE_LECTIN_2"/>
    <property type="match status" value="1"/>
</dbReference>
<dbReference type="SMART" id="SM00303">
    <property type="entry name" value="GPS"/>
    <property type="match status" value="1"/>
</dbReference>
<keyword evidence="4" id="KW-1003">Cell membrane</keyword>
<evidence type="ECO:0000256" key="2">
    <source>
        <dbReference type="ARBA" id="ARBA00004651"/>
    </source>
</evidence>
<dbReference type="SUPFAM" id="SSF49299">
    <property type="entry name" value="PKD domain"/>
    <property type="match status" value="11"/>
</dbReference>
<feature type="transmembrane region" description="Helical" evidence="16">
    <location>
        <begin position="3853"/>
        <end position="3872"/>
    </location>
</feature>
<dbReference type="SMART" id="SM00089">
    <property type="entry name" value="PKD"/>
    <property type="match status" value="14"/>
</dbReference>
<keyword evidence="5" id="KW-0433">Leucine-rich repeat</keyword>
<dbReference type="InterPro" id="IPR057244">
    <property type="entry name" value="GAIN_B"/>
</dbReference>
<dbReference type="NCBIfam" id="TIGR00864">
    <property type="entry name" value="PCC"/>
    <property type="match status" value="1"/>
</dbReference>
<dbReference type="PROSITE" id="PS50221">
    <property type="entry name" value="GAIN_B"/>
    <property type="match status" value="1"/>
</dbReference>
<evidence type="ECO:0000256" key="16">
    <source>
        <dbReference type="SAM" id="Phobius"/>
    </source>
</evidence>
<evidence type="ECO:0000256" key="4">
    <source>
        <dbReference type="ARBA" id="ARBA00022475"/>
    </source>
</evidence>
<keyword evidence="8" id="KW-0677">Repeat</keyword>
<feature type="domain" description="PKD" evidence="19">
    <location>
        <begin position="1305"/>
        <end position="1378"/>
    </location>
</feature>
<dbReference type="PROSITE" id="PS50093">
    <property type="entry name" value="PKD"/>
    <property type="match status" value="11"/>
</dbReference>
<feature type="domain" description="REJ" evidence="22">
    <location>
        <begin position="2151"/>
        <end position="2860"/>
    </location>
</feature>
<dbReference type="SMART" id="SM00321">
    <property type="entry name" value="WSC"/>
    <property type="match status" value="1"/>
</dbReference>
<feature type="compositionally biased region" description="Basic residues" evidence="15">
    <location>
        <begin position="4365"/>
        <end position="4377"/>
    </location>
</feature>
<reference evidence="24" key="2">
    <citation type="submission" date="2025-09" db="UniProtKB">
        <authorList>
            <consortium name="Ensembl"/>
        </authorList>
    </citation>
    <scope>IDENTIFICATION</scope>
</reference>
<feature type="domain" description="PKD" evidence="19">
    <location>
        <begin position="2093"/>
        <end position="2148"/>
    </location>
</feature>
<feature type="transmembrane region" description="Helical" evidence="16">
    <location>
        <begin position="3755"/>
        <end position="3777"/>
    </location>
</feature>
<feature type="transmembrane region" description="Helical" evidence="16">
    <location>
        <begin position="3629"/>
        <end position="3649"/>
    </location>
</feature>
<dbReference type="InterPro" id="IPR016187">
    <property type="entry name" value="CTDL_fold"/>
</dbReference>
<dbReference type="InterPro" id="IPR000601">
    <property type="entry name" value="PKD_dom"/>
</dbReference>
<dbReference type="SMART" id="SM00082">
    <property type="entry name" value="LRRCT"/>
    <property type="match status" value="1"/>
</dbReference>
<evidence type="ECO:0000259" key="23">
    <source>
        <dbReference type="PROSITE" id="PS51212"/>
    </source>
</evidence>
<dbReference type="InterPro" id="IPR002859">
    <property type="entry name" value="PKD/REJ-like"/>
</dbReference>
<feature type="transmembrane region" description="Helical" evidence="16">
    <location>
        <begin position="3108"/>
        <end position="3128"/>
    </location>
</feature>
<feature type="compositionally biased region" description="Low complexity" evidence="15">
    <location>
        <begin position="2744"/>
        <end position="2755"/>
    </location>
</feature>
<dbReference type="SMART" id="SM00034">
    <property type="entry name" value="CLECT"/>
    <property type="match status" value="1"/>
</dbReference>
<accession>A0A8C7N2D2</accession>
<feature type="domain" description="PKD" evidence="19">
    <location>
        <begin position="1150"/>
        <end position="1174"/>
    </location>
</feature>
<dbReference type="SUPFAM" id="SSF52058">
    <property type="entry name" value="L domain-like"/>
    <property type="match status" value="1"/>
</dbReference>
<evidence type="ECO:0000259" key="22">
    <source>
        <dbReference type="PROSITE" id="PS51111"/>
    </source>
</evidence>
<dbReference type="InterPro" id="IPR006228">
    <property type="entry name" value="Polycystin_cat"/>
</dbReference>
<reference evidence="24" key="1">
    <citation type="submission" date="2025-08" db="UniProtKB">
        <authorList>
            <consortium name="Ensembl"/>
        </authorList>
    </citation>
    <scope>IDENTIFICATION</scope>
</reference>
<dbReference type="InterPro" id="IPR013122">
    <property type="entry name" value="PKD1_2_channel"/>
</dbReference>
<organism evidence="24 25">
    <name type="scientific">Oncorhynchus kisutch</name>
    <name type="common">Coho salmon</name>
    <name type="synonym">Salmo kisutch</name>
    <dbReference type="NCBI Taxonomy" id="8019"/>
    <lineage>
        <taxon>Eukaryota</taxon>
        <taxon>Metazoa</taxon>
        <taxon>Chordata</taxon>
        <taxon>Craniata</taxon>
        <taxon>Vertebrata</taxon>
        <taxon>Euteleostomi</taxon>
        <taxon>Actinopterygii</taxon>
        <taxon>Neopterygii</taxon>
        <taxon>Teleostei</taxon>
        <taxon>Protacanthopterygii</taxon>
        <taxon>Salmoniformes</taxon>
        <taxon>Salmonidae</taxon>
        <taxon>Salmoninae</taxon>
        <taxon>Oncorhynchus</taxon>
    </lineage>
</organism>
<sequence length="4391" mass="480275">MPFRNGQILSKRKHGASFPKFGLFSSLLFTLCCLEAWGWSPAHGDGGSGRSCGSPCPGNCTCVLAPGSRESCVVNCTNIGLERGPAAGDLPPGTNVLDLSSNPFVCDCKLFRLVSWLQERGVRVRHPENMLCVQPPDLRHQPLLNVSLLTCGLNYAACLEDSDHSGGGSELVIFSSSTPGNFSREECNSVCYGASQRYGGLGARRECLCSTNYEPNRISEAQCSAACTKPHVMKECGWTLAHDVFVVDFAASLPPFPPVSVHSSAHLSILSSVTPVTLSWDFGDLSPRVNATETVDMKTRHKYAVPGRYPVSVTAWAGPKETKELEVRVTLPPRLELHCPPLTVANQSLAVRLVSWGGEGVAVDWRITKDGQEAARDSSQCFQLVPGEFSWSEARRQCSSTGGDLAVVRTDPLRRRLADRSTWLNLYMTWTLQARWRWVDGSEALEGEGGGRDRATLVRGKVCVSLDHTALPSSHPCSTKRAYVCQYSPQGRRLDTHTHTHTRLAGPLYLSVAPPPHRSPPLNHQPGLLLFPALGFVQAGRVSSVEFICQELSSHTQLVLQIYRPHCGQHPGLTLLLPGCGGLLCHPVALCVSMDPSTSTPLPSTSCPPPQQWCPFLGRCLPLASPCHPGSCANCTQADTLPPGALRPSYSLVDEVVVTLPAGPVTHILDLLVSPGDIIGLQHDAGPASLLRCDPSPQSPWRQPILALNQSDWLWANSNQSEGSVDLDQSVEITLEDVRGGVWAADVVCPIRVLYVGHSETQLQGSQLSSGLPQPGLYSLEVTSDDPAFPVMASCPIRVVPPLGLTVLHPPSQNGTYYFRPNQTVVLLRVHSQYGAKAHWQGSNQSVLFQDHCPPDFLPTVGECRGAGRAGEPGRGGGNQSHSLFAVIDLGLGEERGPVVVNLSAHSEVTEASLSLLVGVEEPLRGLVVQPHPRHRVLMESVVSYTAAVEGGSSPTFKWTVDDKPYFTYYNTVLNIIYQNPAVYKLSVTAMNHVSNLTDHFNVTVDRMNPMVNLTVTGVPGVVTQGSDQFLTTSVVLDVSVDATFRWSFGDGGYQEYDFKPPYNTSLYPPLPDSPTQVLLPNKVKYKYQQPGVYTVLVSVSNHYENRTQRIDMHVYSVLTHVDIETEPRLLQAGQPAAFEAHALPSAYGIVYTWDFADGSASREGPQRRVNHTYGVGHSGVHNVCVSVNNTISWTKACAEMLVYEEIKGLTATSSAPTELNTPTTVSAHLQAGNNVTWSFDMGDVSMVTTAGSEVPHTYVKDGNYTVNVTARNAVSARWTLVPVQVFVLQVVRLEPAGCVRELTQVDFQAFVSGNASSHLYEWSFGDGTPNQTHLGSPRISHSYGGSGDYHLSLLLSSGVNKANFFAWVCVQPAVSNVTLTPEKCNFRLGEESRFRASARPDFDYTYLWDFGVIEDSTPVQGHKDMVFTYKNPGQYLVTVTVSNNISCSNDSVLIQIQRPVGLVLIQHNGTRSNNLTLREVYLFTTSSLAPASLYTWDFGDGTPLAPGPNATHAYNVSGVFNVTLTAANPVSSNHTCVAVAVLAPIRGLVVNADRVNVPINATVNFKAHLEEGDGVRFSWNLCDGCTPRLQEWKTHYTFRSVGTYNVIVTAESDVGSAQASVYIYVLRELEGLQIQPEEEMGGEGGCCYATNRVLHLQAALREGTNMSFTWNLLRELAPVSTALNLSGKTIPVNFSTPGPCDVFLRATNLLGTLAVNRTIQFLDPVGELYLETSVNPVAVNSSTNLTVLASKGSDLQYQWSADEGALGWNEPSVIHRFTVPGMKVVTVEVSNEVSADTVSKFIDVQEVVTGVTFSATNVTEQNFVATGVNVSLHGELRTGTNVSWTWLLLGRTEMGRRVSHVFQEPGPFTVMLNATNDVSGEAFSRELTVQDKIQGLELRASKRIAAVGERVEFTIAKASGTNVSFILSISGDSTVFGLNQTYVHQFSRVDTYMVNLTAHNQVSSERRHLQVEVMEPVSMLSILDCCDAAMPVGVKKTLVAEILTGNPVTFLWTFDLNHLPLPHIGKEVTYIPDQAGSLTIYLRAFNLLNGQNITKHIQVQNVLTEARVEARPRDTFINKTVMLMAGVTPQSTPVTFLWDFRDGSAPLLSTTSSVEHVYAFPGQYLVQVNCSNLVSWVVARVEVTIRVLECEEPEVHVVQAPRLAIWRYQPTLVEASVDLKACIRYGAQYLWEIFSTPHFLGRVAAPLASKIPLPGEVDVRRLQLSLPKMALRSGNYSLVFSLSYQGVPLRKAACLQLTVMAARLVPIIEGGTYRVWSKTQDLQLSAEQSYDPNMSLDNQSLLHYHWDCVTTSKGPSYCSSLNFGLGSSGPVLGIPGSELQADVEYTFRLTVRKEGMAPESTTQTVLVQSGRIPMVYLECVSCKAQSIFEVSQNSYVYLAGTCTNCHHFHRGRWTAVTLRNETLVLDSSSTTTGRDSMNLVLRQGFLQDGHSYVFTLHVTDGNMDREGVASITLQPNMPPAGGDCDLRVGGGGEGGPIRTLVDRVYFNCSGYSDLGVSETPLLYSLLVTRCSDMHCEEFCVYKGTSPEHSAFLPPGFRSGRYRVSASITVEDHQGAAITALNKSVEVVLPDSPPGYSSLPHWLSKLTSTTLRQLLKQGDSQRVRELSLALITVLNEYEQTRESEIVSRAERGYRVIVRSDITRLTTYSTSAALAQCTAVSREFICEECQNSTTLNKLELMLNILETDTKQGTVTPTEIADNILNIMGDLIHQVSQSASQQLLGPPDLQLDSSLPQPHQPPEDHPLRVAAKAYNLSSALMRILMHSRVLNEEPLVLRGTEIAATGKRADPQSLFCYPTTMTHRVGVSECRRFSIPRAFNNSLSRAATSVVQLMFQVEPNPFPFNFVANYTVSTEVASMEFRAENGSQIPISDLDDNQAITVAVNNGSATDSNGAGVTGVPLARAINVSRCDSVIVRVSAGNANQQAGLFIQLNFTTLDEGVSSPLEADPSIMTYLHSSNWPNEFNFTDRKRITLSMTRGRDLDHRKYTFFLSPESHDTTLDYYVNVTTGCTTDSPSAGVRLEVGVFTSLCQYFSESTKLWRTDGMVPLAETNASRAVCSTRHLTAFAASLFVPPDAVTFIRPERGVPSLVVLLTCVVGLLCYAVAAAILHKLDQLDLRRAGTVPLCGHDGTFKYEVQVKTGFSRGAGTSAHVGISVYGCEGRSGHRHLDSPGAFARNGLDIFHIATETSLGSVWKIRVWHDNKGLSPAWKLQYVLVKDLQTGSSYYFLVEEWLSVDNERTDGGVEIEVEVSEEAELRRLPRLLNWELQRALCESHLWLSLWERPVRSPFTRLQRATCCALLLQLCLLANTMWYILTVLSYCSSVAVSSLVVVDVETVAVGVVSCLVIYPLYLLVFTLFRMSRSKCVSVEQVPSSQVDQESVEIDDFLDNSMAGSSFLIFNGTYSEETNVDLPPTPSTKSVQSWGVVQEEDDDEERDWPELLSDMSEVGGAGLGAGLPKLKRGQGSRHLGVDMTLHPDNDDLTHRNKYFTSSDEDLIKRILADGQLQVSHLCDPQHFFSQRADSETADLSSIFGDKTEVVLLQKMNEPLSLGAVKREPPRTAFTSRTVVTDVCSPRRFPPWCGQAALWGSWSGLVLANGLSVWAGRGFSDAVALMWLISCIGSFLSSCLLLEPIKVLLEGLYFALWVKRLRPEEQDVLVECPRVDRVVQRVPRVRPPQGFALSQARQQARKVHMLHNMLKVRDRGREGGGKGGGEGERDTACSRDSMLNYVVNRTSWCSTLLVLVVYLTRAVFVEFSLYNTNTDLLAFFSFLFEFPVSEHTQSSLDLLTFRLQPITGLDLQLQLTILLFSLVVYFCVCAVLGLMREGWVYLLCPWRLLGACSLALAACVCGLHISRCAAAGRLWASYLRQRDGYTDFYPLARQSQAYTLLSAMLLFILVLKASHQLRFLREWAVFGRALRRSVWELIGTGLVLLVLLLAYSHTGHLLFHSVMDGYGSVSSACLSLLGAGGRGLLSLRPSSTTTGPSSSASSLVFHVSFAVLRLALLWLVTSALLRNYRRARAELYRPVVDLQDYEMVELFLRRLKMWMGLSRTKEFRHKVRFEGMEPPPSRSSSTSDCQSLCLPPLDGSESPPGSLDGTSEASWRPTSSSPCSLTEAPGMGLSLGPGGLGPGALAGGTAWRERAETEATLKRLLPTLDALLQQLDRVTVATEELYRTECVLERAQRKGGGREGRGGKGKGDEKDSAGRRERKGGQQKVNTVVGVVGVAQPKDTGNSGANPKHTPKSAPAPKSTPVPVPPPTSTPAPKSTPVPVPPPTPTPALKSTPVPVPPPTPTPAPKSTPVPVLPPTSTPAPKSTPVPWDPPTERETLPPSSLFNHPAHTTTIPTRKRKPPPLKNKVHPNPDRHVSGHPKP</sequence>
<dbReference type="SUPFAM" id="SSF56436">
    <property type="entry name" value="C-type lectin-like"/>
    <property type="match status" value="1"/>
</dbReference>
<feature type="domain" description="PKD" evidence="19">
    <location>
        <begin position="1571"/>
        <end position="1633"/>
    </location>
</feature>
<dbReference type="InterPro" id="IPR013783">
    <property type="entry name" value="Ig-like_fold"/>
</dbReference>
<feature type="domain" description="PKD" evidence="19">
    <location>
        <begin position="1042"/>
        <end position="1115"/>
    </location>
</feature>
<dbReference type="Ensembl" id="ENSOKIT00005102430.1">
    <property type="protein sequence ID" value="ENSOKIP00005095753.1"/>
    <property type="gene ID" value="ENSOKIG00005041722.1"/>
</dbReference>
<dbReference type="Pfam" id="PF00801">
    <property type="entry name" value="PKD"/>
    <property type="match status" value="12"/>
</dbReference>
<feature type="region of interest" description="Disordered" evidence="15">
    <location>
        <begin position="4203"/>
        <end position="4391"/>
    </location>
</feature>
<dbReference type="FunFam" id="2.60.40.10:FF:002088">
    <property type="entry name" value="Polycystic kidney disease 1a"/>
    <property type="match status" value="1"/>
</dbReference>